<keyword evidence="3" id="KW-0732">Signal</keyword>
<gene>
    <name evidence="4" type="ORF">FB567DRAFT_78301</name>
</gene>
<name>A0A8K0VWP6_9PLEO</name>
<protein>
    <submittedName>
        <fullName evidence="4">Uncharacterized protein</fullName>
    </submittedName>
</protein>
<evidence type="ECO:0000256" key="1">
    <source>
        <dbReference type="SAM" id="MobiDB-lite"/>
    </source>
</evidence>
<dbReference type="EMBL" id="JAGMVJ010000012">
    <property type="protein sequence ID" value="KAH7084258.1"/>
    <property type="molecule type" value="Genomic_DNA"/>
</dbReference>
<evidence type="ECO:0000313" key="4">
    <source>
        <dbReference type="EMBL" id="KAH7084258.1"/>
    </source>
</evidence>
<keyword evidence="2" id="KW-1133">Transmembrane helix</keyword>
<dbReference type="AlphaFoldDB" id="A0A8K0VWP6"/>
<evidence type="ECO:0000256" key="3">
    <source>
        <dbReference type="SAM" id="SignalP"/>
    </source>
</evidence>
<proteinExistence type="predicted"/>
<evidence type="ECO:0000256" key="2">
    <source>
        <dbReference type="SAM" id="Phobius"/>
    </source>
</evidence>
<keyword evidence="2" id="KW-0472">Membrane</keyword>
<sequence length="341" mass="36462">MLLKSVLIGGLIAAGHATAIKLRDVHALLQRGEDVEEALRREADLVATLTRRQDANPADSAPLASLTPASGDASRADLAKWEEDTRKACMETLSNLNGQASNPSGIAVCYNLPFLDPKTGVFQAELRMYNVSAPINPWAGVTAADVSMTLSYLGATVQNMNGTFSKRDVSWPPIRAREPNDGMLVERQNINGMTELKVLMYVGRVNSNLMGSAMNQESLKPLLVPQIDLAARNPVTNEEVETTLSSGDASFVNGVFARAASGPTNIDPQAAASASAAVQSAAPFVIPGTALAFFPIGLVVTSVWTGLFIAAVGFGTYGRIQFREQYRRRVRTEAARGVRTI</sequence>
<keyword evidence="5" id="KW-1185">Reference proteome</keyword>
<organism evidence="4 5">
    <name type="scientific">Paraphoma chrysanthemicola</name>
    <dbReference type="NCBI Taxonomy" id="798071"/>
    <lineage>
        <taxon>Eukaryota</taxon>
        <taxon>Fungi</taxon>
        <taxon>Dikarya</taxon>
        <taxon>Ascomycota</taxon>
        <taxon>Pezizomycotina</taxon>
        <taxon>Dothideomycetes</taxon>
        <taxon>Pleosporomycetidae</taxon>
        <taxon>Pleosporales</taxon>
        <taxon>Pleosporineae</taxon>
        <taxon>Phaeosphaeriaceae</taxon>
        <taxon>Paraphoma</taxon>
    </lineage>
</organism>
<dbReference type="Proteomes" id="UP000813461">
    <property type="component" value="Unassembled WGS sequence"/>
</dbReference>
<feature type="chain" id="PRO_5035443630" evidence="3">
    <location>
        <begin position="18"/>
        <end position="341"/>
    </location>
</feature>
<feature type="transmembrane region" description="Helical" evidence="2">
    <location>
        <begin position="292"/>
        <end position="318"/>
    </location>
</feature>
<feature type="signal peptide" evidence="3">
    <location>
        <begin position="1"/>
        <end position="17"/>
    </location>
</feature>
<accession>A0A8K0VWP6</accession>
<evidence type="ECO:0000313" key="5">
    <source>
        <dbReference type="Proteomes" id="UP000813461"/>
    </source>
</evidence>
<dbReference type="OrthoDB" id="2596908at2759"/>
<keyword evidence="2" id="KW-0812">Transmembrane</keyword>
<feature type="region of interest" description="Disordered" evidence="1">
    <location>
        <begin position="50"/>
        <end position="77"/>
    </location>
</feature>
<reference evidence="4" key="1">
    <citation type="journal article" date="2021" name="Nat. Commun.">
        <title>Genetic determinants of endophytism in the Arabidopsis root mycobiome.</title>
        <authorList>
            <person name="Mesny F."/>
            <person name="Miyauchi S."/>
            <person name="Thiergart T."/>
            <person name="Pickel B."/>
            <person name="Atanasova L."/>
            <person name="Karlsson M."/>
            <person name="Huettel B."/>
            <person name="Barry K.W."/>
            <person name="Haridas S."/>
            <person name="Chen C."/>
            <person name="Bauer D."/>
            <person name="Andreopoulos W."/>
            <person name="Pangilinan J."/>
            <person name="LaButti K."/>
            <person name="Riley R."/>
            <person name="Lipzen A."/>
            <person name="Clum A."/>
            <person name="Drula E."/>
            <person name="Henrissat B."/>
            <person name="Kohler A."/>
            <person name="Grigoriev I.V."/>
            <person name="Martin F.M."/>
            <person name="Hacquard S."/>
        </authorList>
    </citation>
    <scope>NUCLEOTIDE SEQUENCE</scope>
    <source>
        <strain evidence="4">MPI-SDFR-AT-0120</strain>
    </source>
</reference>
<comment type="caution">
    <text evidence="4">The sequence shown here is derived from an EMBL/GenBank/DDBJ whole genome shotgun (WGS) entry which is preliminary data.</text>
</comment>